<evidence type="ECO:0000256" key="5">
    <source>
        <dbReference type="ARBA" id="ARBA00022679"/>
    </source>
</evidence>
<comment type="catalytic activity">
    <reaction evidence="11">
        <text>dTTP + alpha-D-glucose 1-phosphate + H(+) = dTDP-alpha-D-glucose + diphosphate</text>
        <dbReference type="Rhea" id="RHEA:15225"/>
        <dbReference type="ChEBI" id="CHEBI:15378"/>
        <dbReference type="ChEBI" id="CHEBI:33019"/>
        <dbReference type="ChEBI" id="CHEBI:37568"/>
        <dbReference type="ChEBI" id="CHEBI:57477"/>
        <dbReference type="ChEBI" id="CHEBI:58601"/>
        <dbReference type="EC" id="2.7.7.24"/>
    </reaction>
</comment>
<evidence type="ECO:0000256" key="9">
    <source>
        <dbReference type="ARBA" id="ARBA00032492"/>
    </source>
</evidence>
<evidence type="ECO:0000313" key="14">
    <source>
        <dbReference type="Proteomes" id="UP000016860"/>
    </source>
</evidence>
<dbReference type="GO" id="GO:0008879">
    <property type="term" value="F:glucose-1-phosphate thymidylyltransferase activity"/>
    <property type="evidence" value="ECO:0007669"/>
    <property type="project" value="UniProtKB-EC"/>
</dbReference>
<dbReference type="OrthoDB" id="9803871at2"/>
<comment type="similarity">
    <text evidence="2">Belongs to the glucose-1-phosphate thymidylyltransferase family.</text>
</comment>
<evidence type="ECO:0000313" key="13">
    <source>
        <dbReference type="EMBL" id="EPR10503.1"/>
    </source>
</evidence>
<dbReference type="RefSeq" id="WP_020816070.1">
    <property type="nucleotide sequence ID" value="NZ_ATAY01000063.1"/>
</dbReference>
<accession>U4R154</accession>
<evidence type="ECO:0000259" key="12">
    <source>
        <dbReference type="Pfam" id="PF00483"/>
    </source>
</evidence>
<dbReference type="STRING" id="1330534.L323_12980"/>
<comment type="cofactor">
    <cofactor evidence="1">
        <name>Mg(2+)</name>
        <dbReference type="ChEBI" id="CHEBI:18420"/>
    </cofactor>
</comment>
<dbReference type="PANTHER" id="PTHR43532:SF1">
    <property type="entry name" value="GLUCOSE-1-PHOSPHATE THYMIDYLYLTRANSFERASE 1"/>
    <property type="match status" value="1"/>
</dbReference>
<evidence type="ECO:0000256" key="3">
    <source>
        <dbReference type="ARBA" id="ARBA00012461"/>
    </source>
</evidence>
<keyword evidence="6" id="KW-0548">Nucleotidyltransferase</keyword>
<dbReference type="InterPro" id="IPR005907">
    <property type="entry name" value="G1P_thy_trans_s"/>
</dbReference>
<keyword evidence="7" id="KW-0479">Metal-binding</keyword>
<dbReference type="InterPro" id="IPR005835">
    <property type="entry name" value="NTP_transferase_dom"/>
</dbReference>
<protein>
    <recommendedName>
        <fullName evidence="4">Glucose-1-phosphate thymidylyltransferase</fullName>
        <ecNumber evidence="3">2.7.7.24</ecNumber>
    </recommendedName>
    <alternativeName>
        <fullName evidence="10">dTDP-glucose pyrophosphorylase</fullName>
    </alternativeName>
    <alternativeName>
        <fullName evidence="9">dTDP-glucose synthase</fullName>
    </alternativeName>
</protein>
<dbReference type="GO" id="GO:0046872">
    <property type="term" value="F:metal ion binding"/>
    <property type="evidence" value="ECO:0007669"/>
    <property type="project" value="UniProtKB-KW"/>
</dbReference>
<organism evidence="13 14">
    <name type="scientific">Ruminiclostridium papyrosolvens C7</name>
    <dbReference type="NCBI Taxonomy" id="1330534"/>
    <lineage>
        <taxon>Bacteria</taxon>
        <taxon>Bacillati</taxon>
        <taxon>Bacillota</taxon>
        <taxon>Clostridia</taxon>
        <taxon>Eubacteriales</taxon>
        <taxon>Oscillospiraceae</taxon>
        <taxon>Ruminiclostridium</taxon>
    </lineage>
</organism>
<evidence type="ECO:0000256" key="11">
    <source>
        <dbReference type="ARBA" id="ARBA00049336"/>
    </source>
</evidence>
<dbReference type="AlphaFoldDB" id="U4R154"/>
<dbReference type="InterPro" id="IPR029044">
    <property type="entry name" value="Nucleotide-diphossugar_trans"/>
</dbReference>
<dbReference type="Pfam" id="PF00483">
    <property type="entry name" value="NTP_transferase"/>
    <property type="match status" value="1"/>
</dbReference>
<sequence length="260" mass="29548">MKPLIGYIPAGGRGMRMKPFRLLKELLPVFVPSEQGNDVVLLIENAIQTLVIGGANDIICTVSKEKEAIIQSINDYYVGNTKANFAFVYQNLCNNEYGIPYAINESAPFLRGHTVFMKFPDTIIYPQDSFKQLYEFHTKKGADLTLGVFPTSHAERLGPVIMRDDGRVIRIEDKPQNPSANNTWNILIWEDSFLNLLVEYVENTRNSTSVNKELLMYDIFYKAIESKLNVYGYTFEDGFCHDISCLEDAKNIWSQSGNAF</sequence>
<keyword evidence="8" id="KW-0460">Magnesium</keyword>
<comment type="caution">
    <text evidence="13">The sequence shown here is derived from an EMBL/GenBank/DDBJ whole genome shotgun (WGS) entry which is preliminary data.</text>
</comment>
<dbReference type="EMBL" id="ATAY01000063">
    <property type="protein sequence ID" value="EPR10503.1"/>
    <property type="molecule type" value="Genomic_DNA"/>
</dbReference>
<dbReference type="Gene3D" id="3.90.550.10">
    <property type="entry name" value="Spore Coat Polysaccharide Biosynthesis Protein SpsA, Chain A"/>
    <property type="match status" value="1"/>
</dbReference>
<evidence type="ECO:0000256" key="4">
    <source>
        <dbReference type="ARBA" id="ARBA00017654"/>
    </source>
</evidence>
<evidence type="ECO:0000256" key="2">
    <source>
        <dbReference type="ARBA" id="ARBA00010480"/>
    </source>
</evidence>
<dbReference type="PATRIC" id="fig|1330534.3.peg.2573"/>
<name>U4R154_9FIRM</name>
<dbReference type="SUPFAM" id="SSF53448">
    <property type="entry name" value="Nucleotide-diphospho-sugar transferases"/>
    <property type="match status" value="1"/>
</dbReference>
<proteinExistence type="inferred from homology"/>
<dbReference type="Proteomes" id="UP000016860">
    <property type="component" value="Unassembled WGS sequence"/>
</dbReference>
<evidence type="ECO:0000256" key="1">
    <source>
        <dbReference type="ARBA" id="ARBA00001946"/>
    </source>
</evidence>
<evidence type="ECO:0000256" key="6">
    <source>
        <dbReference type="ARBA" id="ARBA00022695"/>
    </source>
</evidence>
<keyword evidence="5" id="KW-0808">Transferase</keyword>
<dbReference type="PANTHER" id="PTHR43532">
    <property type="entry name" value="GLUCOSE-1-PHOSPHATE THYMIDYLYLTRANSFERASE"/>
    <property type="match status" value="1"/>
</dbReference>
<gene>
    <name evidence="13" type="ORF">L323_12980</name>
</gene>
<dbReference type="EC" id="2.7.7.24" evidence="3"/>
<feature type="domain" description="Nucleotidyl transferase" evidence="12">
    <location>
        <begin position="8"/>
        <end position="238"/>
    </location>
</feature>
<evidence type="ECO:0000256" key="7">
    <source>
        <dbReference type="ARBA" id="ARBA00022723"/>
    </source>
</evidence>
<reference evidence="13 14" key="1">
    <citation type="journal article" date="2013" name="Genome Announc.">
        <title>Draft Genome Sequence of the Cellulolytic Bacterium Clostridium papyrosolvens C7 (ATCC 700395).</title>
        <authorList>
            <person name="Zepeda V."/>
            <person name="Dassa B."/>
            <person name="Borovok I."/>
            <person name="Lamed R."/>
            <person name="Bayer E.A."/>
            <person name="Cate J.H."/>
        </authorList>
    </citation>
    <scope>NUCLEOTIDE SEQUENCE [LARGE SCALE GENOMIC DNA]</scope>
    <source>
        <strain evidence="13 14">C7</strain>
    </source>
</reference>
<evidence type="ECO:0000256" key="8">
    <source>
        <dbReference type="ARBA" id="ARBA00022842"/>
    </source>
</evidence>
<evidence type="ECO:0000256" key="10">
    <source>
        <dbReference type="ARBA" id="ARBA00032598"/>
    </source>
</evidence>